<proteinExistence type="predicted"/>
<organism evidence="3 4">
    <name type="scientific">Actinokineospora bangkokensis</name>
    <dbReference type="NCBI Taxonomy" id="1193682"/>
    <lineage>
        <taxon>Bacteria</taxon>
        <taxon>Bacillati</taxon>
        <taxon>Actinomycetota</taxon>
        <taxon>Actinomycetes</taxon>
        <taxon>Pseudonocardiales</taxon>
        <taxon>Pseudonocardiaceae</taxon>
        <taxon>Actinokineospora</taxon>
    </lineage>
</organism>
<evidence type="ECO:0008006" key="5">
    <source>
        <dbReference type="Google" id="ProtNLM"/>
    </source>
</evidence>
<dbReference type="Proteomes" id="UP000186040">
    <property type="component" value="Unassembled WGS sequence"/>
</dbReference>
<comment type="caution">
    <text evidence="3">The sequence shown here is derived from an EMBL/GenBank/DDBJ whole genome shotgun (WGS) entry which is preliminary data.</text>
</comment>
<feature type="region of interest" description="Disordered" evidence="1">
    <location>
        <begin position="75"/>
        <end position="94"/>
    </location>
</feature>
<reference evidence="3 4" key="1">
    <citation type="submission" date="2016-10" db="EMBL/GenBank/DDBJ databases">
        <title>The Draft Genome Sequence of Actinokineospora bangkokensis 44EHWT reveals the biosynthetic pathway of antifungal compounds Thailandins with unusual extender unit butylmalonyl-CoA.</title>
        <authorList>
            <person name="Greule A."/>
            <person name="Intra B."/>
            <person name="Flemming S."/>
            <person name="Rommel M.G."/>
            <person name="Panbangred W."/>
            <person name="Bechthold A."/>
        </authorList>
    </citation>
    <scope>NUCLEOTIDE SEQUENCE [LARGE SCALE GENOMIC DNA]</scope>
    <source>
        <strain evidence="3 4">44EHW</strain>
    </source>
</reference>
<feature type="compositionally biased region" description="Low complexity" evidence="1">
    <location>
        <begin position="36"/>
        <end position="52"/>
    </location>
</feature>
<feature type="region of interest" description="Disordered" evidence="1">
    <location>
        <begin position="36"/>
        <end position="70"/>
    </location>
</feature>
<dbReference type="OrthoDB" id="3692613at2"/>
<evidence type="ECO:0000313" key="4">
    <source>
        <dbReference type="Proteomes" id="UP000186040"/>
    </source>
</evidence>
<evidence type="ECO:0000313" key="2">
    <source>
        <dbReference type="EMBL" id="OLR91073.1"/>
    </source>
</evidence>
<evidence type="ECO:0000256" key="1">
    <source>
        <dbReference type="SAM" id="MobiDB-lite"/>
    </source>
</evidence>
<dbReference type="STRING" id="1193682.BJP25_21205"/>
<name>A0A1Q9LKQ2_9PSEU</name>
<dbReference type="AlphaFoldDB" id="A0A1Q9LKQ2"/>
<dbReference type="RefSeq" id="WP_075975717.1">
    <property type="nucleotide sequence ID" value="NZ_MKQR01000016.1"/>
</dbReference>
<protein>
    <recommendedName>
        <fullName evidence="5">DUF3558 domain-containing protein</fullName>
    </recommendedName>
</protein>
<dbReference type="EMBL" id="MKQR01000026">
    <property type="protein sequence ID" value="OLR91073.1"/>
    <property type="molecule type" value="Genomic_DNA"/>
</dbReference>
<evidence type="ECO:0000313" key="3">
    <source>
        <dbReference type="EMBL" id="OLR92574.1"/>
    </source>
</evidence>
<dbReference type="EMBL" id="MKQR01000016">
    <property type="protein sequence ID" value="OLR92574.1"/>
    <property type="molecule type" value="Genomic_DNA"/>
</dbReference>
<accession>A0A1Q9LKQ2</accession>
<keyword evidence="4" id="KW-1185">Reference proteome</keyword>
<gene>
    <name evidence="3" type="ORF">BJP25_21205</name>
    <name evidence="2" type="ORF">BJP25_31550</name>
</gene>
<sequence>MTKQDSMSRDGMSIDRRYVRAATAATAMLAFITTTACTTTDPDTPTPSTQATGSGGEPGGDGDAEQRRAGRATGSVALGDLDPPKNAEQVGAPFDPCGLAWGDFPAPVRPTDGAEHAPQLRPAGGTNGVGLRCVYSNSGKVTINPDGPPTGPEGGVFSTTVVWDRNLQTDPAKVPGSTTKTWGGHPGWIVTTANDKTGPQCSAVITLADGAAGITTANNRFPQTPPCEVVEALAAVIVTKTR</sequence>